<keyword evidence="2" id="KW-0812">Transmembrane</keyword>
<organism evidence="3 4">
    <name type="scientific">Thermocatellispora tengchongensis</name>
    <dbReference type="NCBI Taxonomy" id="1073253"/>
    <lineage>
        <taxon>Bacteria</taxon>
        <taxon>Bacillati</taxon>
        <taxon>Actinomycetota</taxon>
        <taxon>Actinomycetes</taxon>
        <taxon>Streptosporangiales</taxon>
        <taxon>Streptosporangiaceae</taxon>
        <taxon>Thermocatellispora</taxon>
    </lineage>
</organism>
<feature type="transmembrane region" description="Helical" evidence="2">
    <location>
        <begin position="24"/>
        <end position="40"/>
    </location>
</feature>
<dbReference type="EMBL" id="JACHGN010000003">
    <property type="protein sequence ID" value="MBB5131973.1"/>
    <property type="molecule type" value="Genomic_DNA"/>
</dbReference>
<gene>
    <name evidence="3" type="ORF">HNP84_001686</name>
</gene>
<reference evidence="3 4" key="1">
    <citation type="submission" date="2020-08" db="EMBL/GenBank/DDBJ databases">
        <title>Genomic Encyclopedia of Type Strains, Phase IV (KMG-IV): sequencing the most valuable type-strain genomes for metagenomic binning, comparative biology and taxonomic classification.</title>
        <authorList>
            <person name="Goeker M."/>
        </authorList>
    </citation>
    <scope>NUCLEOTIDE SEQUENCE [LARGE SCALE GENOMIC DNA]</scope>
    <source>
        <strain evidence="3 4">DSM 45615</strain>
    </source>
</reference>
<comment type="caution">
    <text evidence="3">The sequence shown here is derived from an EMBL/GenBank/DDBJ whole genome shotgun (WGS) entry which is preliminary data.</text>
</comment>
<evidence type="ECO:0000313" key="3">
    <source>
        <dbReference type="EMBL" id="MBB5131973.1"/>
    </source>
</evidence>
<dbReference type="RefSeq" id="WP_185048775.1">
    <property type="nucleotide sequence ID" value="NZ_BAABIX010000028.1"/>
</dbReference>
<feature type="transmembrane region" description="Helical" evidence="2">
    <location>
        <begin position="73"/>
        <end position="94"/>
    </location>
</feature>
<feature type="region of interest" description="Disordered" evidence="1">
    <location>
        <begin position="103"/>
        <end position="141"/>
    </location>
</feature>
<keyword evidence="2" id="KW-1133">Transmembrane helix</keyword>
<dbReference type="Proteomes" id="UP000578449">
    <property type="component" value="Unassembled WGS sequence"/>
</dbReference>
<evidence type="ECO:0000313" key="4">
    <source>
        <dbReference type="Proteomes" id="UP000578449"/>
    </source>
</evidence>
<accession>A0A840P215</accession>
<sequence length="141" mass="14580">MVLVALAAPAASAAAPPGDHLDPAHWYFGLIGWYGVLLLFDLPLGFLAGFLSAGLALAVVRAVVSGVPDLERAAAMAVSAVSVYGFQLALGLLVRGVRRTAARASETAAEEERIRTGGPPSRPAPPARVTRRSAPGGRWGR</sequence>
<feature type="transmembrane region" description="Helical" evidence="2">
    <location>
        <begin position="47"/>
        <end position="67"/>
    </location>
</feature>
<dbReference type="AlphaFoldDB" id="A0A840P215"/>
<keyword evidence="2" id="KW-0472">Membrane</keyword>
<keyword evidence="4" id="KW-1185">Reference proteome</keyword>
<protein>
    <submittedName>
        <fullName evidence="3">Uncharacterized protein</fullName>
    </submittedName>
</protein>
<evidence type="ECO:0000256" key="1">
    <source>
        <dbReference type="SAM" id="MobiDB-lite"/>
    </source>
</evidence>
<name>A0A840P215_9ACTN</name>
<evidence type="ECO:0000256" key="2">
    <source>
        <dbReference type="SAM" id="Phobius"/>
    </source>
</evidence>
<proteinExistence type="predicted"/>